<gene>
    <name evidence="1" type="ORF">CLV99_4468</name>
</gene>
<keyword evidence="2" id="KW-1185">Reference proteome</keyword>
<name>A0A4R6W7C6_9SPHI</name>
<dbReference type="Proteomes" id="UP000295292">
    <property type="component" value="Unassembled WGS sequence"/>
</dbReference>
<dbReference type="AlphaFoldDB" id="A0A4R6W7C6"/>
<dbReference type="RefSeq" id="WP_133586599.1">
    <property type="nucleotide sequence ID" value="NZ_SNYV01000019.1"/>
</dbReference>
<dbReference type="OrthoDB" id="9906428at2"/>
<protein>
    <submittedName>
        <fullName evidence="1">Uncharacterized protein</fullName>
    </submittedName>
</protein>
<sequence length="60" mass="6562">MKNLENKNLAELNLEETIQLDGGVWNPNDGQGGDYGINSPGGCIPNPFDKILGRKLQMSF</sequence>
<evidence type="ECO:0000313" key="1">
    <source>
        <dbReference type="EMBL" id="TDQ73416.1"/>
    </source>
</evidence>
<proteinExistence type="predicted"/>
<comment type="caution">
    <text evidence="1">The sequence shown here is derived from an EMBL/GenBank/DDBJ whole genome shotgun (WGS) entry which is preliminary data.</text>
</comment>
<evidence type="ECO:0000313" key="2">
    <source>
        <dbReference type="Proteomes" id="UP000295292"/>
    </source>
</evidence>
<organism evidence="1 2">
    <name type="scientific">Sphingobacterium yanglingense</name>
    <dbReference type="NCBI Taxonomy" id="1437280"/>
    <lineage>
        <taxon>Bacteria</taxon>
        <taxon>Pseudomonadati</taxon>
        <taxon>Bacteroidota</taxon>
        <taxon>Sphingobacteriia</taxon>
        <taxon>Sphingobacteriales</taxon>
        <taxon>Sphingobacteriaceae</taxon>
        <taxon>Sphingobacterium</taxon>
    </lineage>
</organism>
<reference evidence="1 2" key="1">
    <citation type="submission" date="2019-03" db="EMBL/GenBank/DDBJ databases">
        <title>Genomic Encyclopedia of Archaeal and Bacterial Type Strains, Phase II (KMG-II): from individual species to whole genera.</title>
        <authorList>
            <person name="Goeker M."/>
        </authorList>
    </citation>
    <scope>NUCLEOTIDE SEQUENCE [LARGE SCALE GENOMIC DNA]</scope>
    <source>
        <strain evidence="1 2">DSM 28353</strain>
    </source>
</reference>
<accession>A0A4R6W7C6</accession>
<dbReference type="EMBL" id="SNYV01000019">
    <property type="protein sequence ID" value="TDQ73416.1"/>
    <property type="molecule type" value="Genomic_DNA"/>
</dbReference>